<dbReference type="Proteomes" id="UP000177309">
    <property type="component" value="Unassembled WGS sequence"/>
</dbReference>
<protein>
    <submittedName>
        <fullName evidence="3">Uncharacterized protein</fullName>
    </submittedName>
</protein>
<dbReference type="GO" id="GO:0000166">
    <property type="term" value="F:nucleotide binding"/>
    <property type="evidence" value="ECO:0007669"/>
    <property type="project" value="InterPro"/>
</dbReference>
<dbReference type="InterPro" id="IPR000683">
    <property type="entry name" value="Gfo/Idh/MocA-like_OxRdtase_N"/>
</dbReference>
<comment type="caution">
    <text evidence="3">The sequence shown here is derived from an EMBL/GenBank/DDBJ whole genome shotgun (WGS) entry which is preliminary data.</text>
</comment>
<evidence type="ECO:0000259" key="2">
    <source>
        <dbReference type="Pfam" id="PF22725"/>
    </source>
</evidence>
<dbReference type="PANTHER" id="PTHR43377">
    <property type="entry name" value="BILIVERDIN REDUCTASE A"/>
    <property type="match status" value="1"/>
</dbReference>
<name>A0A1F4TJQ8_UNCSA</name>
<feature type="domain" description="Gfo/Idh/MocA-like oxidoreductase N-terminal" evidence="1">
    <location>
        <begin position="8"/>
        <end position="122"/>
    </location>
</feature>
<evidence type="ECO:0000259" key="1">
    <source>
        <dbReference type="Pfam" id="PF01408"/>
    </source>
</evidence>
<sequence>MSKKKVFQLGVIGLGVMGKHHARVAAHTRGLSLGAVADLDEKTAQEVGEKHGVPWFTNYHELFPFVDAVIVASPTASHFEVGKDCLSAGKPALIEKPLAKTSEQAQRLVVLAKEKNLPLAVGLIERFNPAFVELAKLIKKEKILGLDIKRRSPFPERITDANVIIDMMIHDLDLMLTLMGNDEIESLKVIGEKVKTTMLDKVNATVYFRTGTIAKIDADRVFGSKTRKIVVTTDKALYEADLLSKNVYVRTLEHISPSSHFTKQYDQLTAELMDFVLAIKRGQSPKVSATAGLKCLQLAEEVEKACS</sequence>
<evidence type="ECO:0000313" key="4">
    <source>
        <dbReference type="Proteomes" id="UP000177309"/>
    </source>
</evidence>
<dbReference type="PANTHER" id="PTHR43377:SF1">
    <property type="entry name" value="BILIVERDIN REDUCTASE A"/>
    <property type="match status" value="1"/>
</dbReference>
<dbReference type="InterPro" id="IPR051450">
    <property type="entry name" value="Gfo/Idh/MocA_Oxidoreductases"/>
</dbReference>
<dbReference type="Pfam" id="PF22725">
    <property type="entry name" value="GFO_IDH_MocA_C3"/>
    <property type="match status" value="1"/>
</dbReference>
<reference evidence="3 4" key="1">
    <citation type="journal article" date="2016" name="Nat. Commun.">
        <title>Thousands of microbial genomes shed light on interconnected biogeochemical processes in an aquifer system.</title>
        <authorList>
            <person name="Anantharaman K."/>
            <person name="Brown C.T."/>
            <person name="Hug L.A."/>
            <person name="Sharon I."/>
            <person name="Castelle C.J."/>
            <person name="Probst A.J."/>
            <person name="Thomas B.C."/>
            <person name="Singh A."/>
            <person name="Wilkins M.J."/>
            <person name="Karaoz U."/>
            <person name="Brodie E.L."/>
            <person name="Williams K.H."/>
            <person name="Hubbard S.S."/>
            <person name="Banfield J.F."/>
        </authorList>
    </citation>
    <scope>NUCLEOTIDE SEQUENCE [LARGE SCALE GENOMIC DNA]</scope>
</reference>
<feature type="domain" description="GFO/IDH/MocA-like oxidoreductase" evidence="2">
    <location>
        <begin position="160"/>
        <end position="236"/>
    </location>
</feature>
<accession>A0A1F4TJQ8</accession>
<dbReference type="InterPro" id="IPR036291">
    <property type="entry name" value="NAD(P)-bd_dom_sf"/>
</dbReference>
<gene>
    <name evidence="3" type="ORF">A2462_07160</name>
</gene>
<proteinExistence type="predicted"/>
<dbReference type="SUPFAM" id="SSF51735">
    <property type="entry name" value="NAD(P)-binding Rossmann-fold domains"/>
    <property type="match status" value="1"/>
</dbReference>
<dbReference type="Gene3D" id="3.40.50.720">
    <property type="entry name" value="NAD(P)-binding Rossmann-like Domain"/>
    <property type="match status" value="1"/>
</dbReference>
<dbReference type="Pfam" id="PF01408">
    <property type="entry name" value="GFO_IDH_MocA"/>
    <property type="match status" value="1"/>
</dbReference>
<dbReference type="SUPFAM" id="SSF55347">
    <property type="entry name" value="Glyceraldehyde-3-phosphate dehydrogenase-like, C-terminal domain"/>
    <property type="match status" value="1"/>
</dbReference>
<dbReference type="EMBL" id="MEUI01000045">
    <property type="protein sequence ID" value="OGC32799.1"/>
    <property type="molecule type" value="Genomic_DNA"/>
</dbReference>
<dbReference type="Gene3D" id="3.30.360.10">
    <property type="entry name" value="Dihydrodipicolinate Reductase, domain 2"/>
    <property type="match status" value="1"/>
</dbReference>
<evidence type="ECO:0000313" key="3">
    <source>
        <dbReference type="EMBL" id="OGC32799.1"/>
    </source>
</evidence>
<dbReference type="AlphaFoldDB" id="A0A1F4TJQ8"/>
<dbReference type="InterPro" id="IPR055170">
    <property type="entry name" value="GFO_IDH_MocA-like_dom"/>
</dbReference>
<organism evidence="3 4">
    <name type="scientific">candidate division WOR-1 bacterium RIFOXYC2_FULL_41_25</name>
    <dbReference type="NCBI Taxonomy" id="1802586"/>
    <lineage>
        <taxon>Bacteria</taxon>
        <taxon>Bacillati</taxon>
        <taxon>Saganbacteria</taxon>
    </lineage>
</organism>